<comment type="caution">
    <text evidence="3">The sequence shown here is derived from an EMBL/GenBank/DDBJ whole genome shotgun (WGS) entry which is preliminary data.</text>
</comment>
<dbReference type="PANTHER" id="PTHR47331:SF5">
    <property type="entry name" value="RIBONUCLEASE H"/>
    <property type="match status" value="1"/>
</dbReference>
<evidence type="ECO:0000313" key="4">
    <source>
        <dbReference type="Proteomes" id="UP000225706"/>
    </source>
</evidence>
<feature type="region of interest" description="Disordered" evidence="2">
    <location>
        <begin position="189"/>
        <end position="219"/>
    </location>
</feature>
<proteinExistence type="predicted"/>
<gene>
    <name evidence="3" type="ORF">AWC38_SpisGene22068</name>
</gene>
<dbReference type="OrthoDB" id="5989733at2759"/>
<keyword evidence="4" id="KW-1185">Reference proteome</keyword>
<feature type="coiled-coil region" evidence="1">
    <location>
        <begin position="13"/>
        <end position="83"/>
    </location>
</feature>
<evidence type="ECO:0000256" key="1">
    <source>
        <dbReference type="SAM" id="Coils"/>
    </source>
</evidence>
<dbReference type="Proteomes" id="UP000225706">
    <property type="component" value="Unassembled WGS sequence"/>
</dbReference>
<evidence type="ECO:0008006" key="5">
    <source>
        <dbReference type="Google" id="ProtNLM"/>
    </source>
</evidence>
<protein>
    <recommendedName>
        <fullName evidence="5">Peptidase aspartic putative domain-containing protein</fullName>
    </recommendedName>
</protein>
<dbReference type="PANTHER" id="PTHR47331">
    <property type="entry name" value="PHD-TYPE DOMAIN-CONTAINING PROTEIN"/>
    <property type="match status" value="1"/>
</dbReference>
<dbReference type="EMBL" id="LSMT01000889">
    <property type="protein sequence ID" value="PFX13818.1"/>
    <property type="molecule type" value="Genomic_DNA"/>
</dbReference>
<evidence type="ECO:0000313" key="3">
    <source>
        <dbReference type="EMBL" id="PFX13818.1"/>
    </source>
</evidence>
<organism evidence="3 4">
    <name type="scientific">Stylophora pistillata</name>
    <name type="common">Smooth cauliflower coral</name>
    <dbReference type="NCBI Taxonomy" id="50429"/>
    <lineage>
        <taxon>Eukaryota</taxon>
        <taxon>Metazoa</taxon>
        <taxon>Cnidaria</taxon>
        <taxon>Anthozoa</taxon>
        <taxon>Hexacorallia</taxon>
        <taxon>Scleractinia</taxon>
        <taxon>Astrocoeniina</taxon>
        <taxon>Pocilloporidae</taxon>
        <taxon>Stylophora</taxon>
    </lineage>
</organism>
<reference evidence="4" key="1">
    <citation type="journal article" date="2017" name="bioRxiv">
        <title>Comparative analysis of the genomes of Stylophora pistillata and Acropora digitifera provides evidence for extensive differences between species of corals.</title>
        <authorList>
            <person name="Voolstra C.R."/>
            <person name="Li Y."/>
            <person name="Liew Y.J."/>
            <person name="Baumgarten S."/>
            <person name="Zoccola D."/>
            <person name="Flot J.-F."/>
            <person name="Tambutte S."/>
            <person name="Allemand D."/>
            <person name="Aranda M."/>
        </authorList>
    </citation>
    <scope>NUCLEOTIDE SEQUENCE [LARGE SCALE GENOMIC DNA]</scope>
</reference>
<sequence length="580" mass="66381">MGDLEALSTAYEKRQDTTNVRKLSQEIERIAEEFTDAQNRTQDYLDSRKDELSSIASDTSQKVRQAQEEMVKVKKKAKQVEASILKEEAIQSEKRKEEEEYAKKAGTPKRYREICRHSGYHSRQPEGRRYEELGNGSLYAKLQKKMTEQMLAQYHRWVYERNKTECVETLQEWVIQEAEFRTIATETLRGVSRSSSGMQRKDQTYFGQPRQQSSPRCQQRDRNRACKVCGEGHPVWLCNKFKEMTVPERWETAKQHSLCYRCLGANHVGQSCTRSRICGLNGCIDTHNRLLHEAKRRESDKEKSTSGQKANDNPEAKQGAQGPTTEGRQQRSERSLTTTVHAKENVKEEYIVLRTVPVILKSGGRKLVVNALLDDASSKTYVNSDVPAELGLQGESRKVTVNFLNGQEDTFETMPVECEIESLDGRISMRITAFTANRVTGNMKAVNWARYAKNWNHLKDINFPYLRPRPIVDILIGIDYADLHYSIKDVRGRPGKPVARLTPLGWTCIGHPSLCLEQNYRTNFICTHSVYQDSSVELGNAILKFWEIEDGGLQVKTKTLKPEDKVALEALKKTIKFEDG</sequence>
<name>A0A2B4RBR1_STYPI</name>
<feature type="compositionally biased region" description="Basic and acidic residues" evidence="2">
    <location>
        <begin position="294"/>
        <end position="304"/>
    </location>
</feature>
<evidence type="ECO:0000256" key="2">
    <source>
        <dbReference type="SAM" id="MobiDB-lite"/>
    </source>
</evidence>
<feature type="compositionally biased region" description="Low complexity" evidence="2">
    <location>
        <begin position="208"/>
        <end position="217"/>
    </location>
</feature>
<feature type="region of interest" description="Disordered" evidence="2">
    <location>
        <begin position="294"/>
        <end position="340"/>
    </location>
</feature>
<accession>A0A2B4RBR1</accession>
<keyword evidence="1" id="KW-0175">Coiled coil</keyword>
<dbReference type="AlphaFoldDB" id="A0A2B4RBR1"/>